<organism evidence="2 3">
    <name type="scientific">Haloactinomyces albus</name>
    <dbReference type="NCBI Taxonomy" id="1352928"/>
    <lineage>
        <taxon>Bacteria</taxon>
        <taxon>Bacillati</taxon>
        <taxon>Actinomycetota</taxon>
        <taxon>Actinomycetes</taxon>
        <taxon>Actinopolysporales</taxon>
        <taxon>Actinopolysporaceae</taxon>
        <taxon>Haloactinomyces</taxon>
    </lineage>
</organism>
<name>A0AAE3ZA03_9ACTN</name>
<keyword evidence="3" id="KW-1185">Reference proteome</keyword>
<dbReference type="AlphaFoldDB" id="A0AAE3ZA03"/>
<dbReference type="RefSeq" id="WP_310268238.1">
    <property type="nucleotide sequence ID" value="NZ_JAVDXW010000001.1"/>
</dbReference>
<evidence type="ECO:0000256" key="1">
    <source>
        <dbReference type="SAM" id="Coils"/>
    </source>
</evidence>
<gene>
    <name evidence="2" type="ORF">JOF55_000256</name>
</gene>
<dbReference type="EMBL" id="JAVDXW010000001">
    <property type="protein sequence ID" value="MDR7300075.1"/>
    <property type="molecule type" value="Genomic_DNA"/>
</dbReference>
<evidence type="ECO:0000313" key="2">
    <source>
        <dbReference type="EMBL" id="MDR7300075.1"/>
    </source>
</evidence>
<reference evidence="2" key="1">
    <citation type="submission" date="2023-07" db="EMBL/GenBank/DDBJ databases">
        <title>Sequencing the genomes of 1000 actinobacteria strains.</title>
        <authorList>
            <person name="Klenk H.-P."/>
        </authorList>
    </citation>
    <scope>NUCLEOTIDE SEQUENCE</scope>
    <source>
        <strain evidence="2">DSM 45977</strain>
    </source>
</reference>
<dbReference type="Proteomes" id="UP001180845">
    <property type="component" value="Unassembled WGS sequence"/>
</dbReference>
<comment type="caution">
    <text evidence="2">The sequence shown here is derived from an EMBL/GenBank/DDBJ whole genome shotgun (WGS) entry which is preliminary data.</text>
</comment>
<evidence type="ECO:0000313" key="3">
    <source>
        <dbReference type="Proteomes" id="UP001180845"/>
    </source>
</evidence>
<sequence length="346" mass="39123">MTLVHHRQHSGGEHSSDLRVVHDAEDVRHLVHDLFDPLREHPTVVVSPSGAGTPLIDPHRLCRLVSPTAEVVLVDNPRICYTLSDELPEPLLVYGGALRVFHPGTGHRDAFTDHPLIRTDRLGPEGAIAKAARALGVPLPDDSPHADSTEADLASRLADEQTAHARTITELNALREQFATVSGERDAARSQARNLDQQLRQLRTEIEQYRRVYTDPEQQFRHEAWLTWLHTSTEDDRSRWPLREYHLGHEFLASLQAQELVDRERIMRACVDVITGRAPERDGRQVHRLRTHSSGAAPAHIRADGAMAWRCAIQRNTPAAARLTWWEKNNIVELSQVAPHDDYQPR</sequence>
<accession>A0AAE3ZA03</accession>
<protein>
    <submittedName>
        <fullName evidence="2">Uncharacterized protein</fullName>
    </submittedName>
</protein>
<keyword evidence="1" id="KW-0175">Coiled coil</keyword>
<feature type="coiled-coil region" evidence="1">
    <location>
        <begin position="185"/>
        <end position="212"/>
    </location>
</feature>
<proteinExistence type="predicted"/>